<name>K7Y0L1_9MONO</name>
<evidence type="ECO:0000313" key="9">
    <source>
        <dbReference type="Proteomes" id="UP000119395"/>
    </source>
</evidence>
<keyword evidence="5" id="KW-0693">Viral RNA replication</keyword>
<protein>
    <recommendedName>
        <fullName evidence="2">Phosphoprotein</fullName>
    </recommendedName>
</protein>
<evidence type="ECO:0000313" key="8">
    <source>
        <dbReference type="EMBL" id="AFX75104.1"/>
    </source>
</evidence>
<feature type="compositionally biased region" description="Polar residues" evidence="6">
    <location>
        <begin position="28"/>
        <end position="37"/>
    </location>
</feature>
<evidence type="ECO:0000256" key="5">
    <source>
        <dbReference type="ARBA" id="ARBA00022953"/>
    </source>
</evidence>
<dbReference type="EMBL" id="JX051319">
    <property type="protein sequence ID" value="AFX75104.1"/>
    <property type="molecule type" value="Viral_cRNA"/>
</dbReference>
<keyword evidence="9" id="KW-1185">Reference proteome</keyword>
<keyword evidence="4" id="KW-0597">Phosphoprotein</keyword>
<dbReference type="KEGG" id="vg:21011905"/>
<dbReference type="Gene3D" id="1.20.5.300">
    <property type="match status" value="1"/>
</dbReference>
<evidence type="ECO:0000256" key="1">
    <source>
        <dbReference type="ARBA" id="ARBA00009016"/>
    </source>
</evidence>
<evidence type="ECO:0000256" key="3">
    <source>
        <dbReference type="ARBA" id="ARBA00022495"/>
    </source>
</evidence>
<gene>
    <name evidence="8" type="primary">P</name>
    <name evidence="8" type="synonym">V</name>
    <name evidence="8" type="synonym">W</name>
</gene>
<proteinExistence type="inferred from homology"/>
<reference evidence="8 9" key="1">
    <citation type="journal article" date="2013" name="J. Virol.">
        <title>Novel, Potentially Zoonotic Paramyxoviruses from the African Straw-Colored Fruit Bat Eidolon helvum.</title>
        <authorList>
            <person name="Baker K.S."/>
            <person name="Todd S."/>
            <person name="Marsh G.A."/>
            <person name="Crameri G."/>
            <person name="Barr J."/>
            <person name="Kamins A.O."/>
            <person name="Peel A.J."/>
            <person name="Yu M."/>
            <person name="Hayman D.T."/>
            <person name="Nadjm B."/>
            <person name="Mtove G."/>
            <person name="Amos B."/>
            <person name="Reyburn H."/>
            <person name="Nyarko E."/>
            <person name="Suu-Ire R."/>
            <person name="Murcia P.R."/>
            <person name="Cunningham A.A."/>
            <person name="Wood J.L."/>
            <person name="Wang L.F."/>
        </authorList>
    </citation>
    <scope>NUCLEOTIDE SEQUENCE [LARGE SCALE GENOMIC DNA]</scope>
</reference>
<feature type="region of interest" description="Disordered" evidence="6">
    <location>
        <begin position="27"/>
        <end position="108"/>
    </location>
</feature>
<evidence type="ECO:0000256" key="4">
    <source>
        <dbReference type="ARBA" id="ARBA00022553"/>
    </source>
</evidence>
<dbReference type="Proteomes" id="UP000119395">
    <property type="component" value="Segment"/>
</dbReference>
<evidence type="ECO:0000259" key="7">
    <source>
        <dbReference type="Pfam" id="PF14313"/>
    </source>
</evidence>
<feature type="domain" description="Phosphoprotein P soyouz module" evidence="7">
    <location>
        <begin position="4"/>
        <end position="55"/>
    </location>
</feature>
<dbReference type="InterPro" id="IPR004897">
    <property type="entry name" value="P/V_Pprotein_paramyxoviral"/>
</dbReference>
<accession>K7Y0L1</accession>
<feature type="compositionally biased region" description="Polar residues" evidence="6">
    <location>
        <begin position="91"/>
        <end position="104"/>
    </location>
</feature>
<dbReference type="Pfam" id="PF14313">
    <property type="entry name" value="Soyouz_module"/>
    <property type="match status" value="1"/>
</dbReference>
<dbReference type="Pfam" id="PF03210">
    <property type="entry name" value="Paramyx_P_V_C"/>
    <property type="match status" value="1"/>
</dbReference>
<dbReference type="InterPro" id="IPR025909">
    <property type="entry name" value="Soyouz_module"/>
</dbReference>
<keyword evidence="3" id="KW-0691">RNA editing</keyword>
<evidence type="ECO:0000256" key="2">
    <source>
        <dbReference type="ARBA" id="ARBA00020572"/>
    </source>
</evidence>
<evidence type="ECO:0000256" key="6">
    <source>
        <dbReference type="SAM" id="MobiDB-lite"/>
    </source>
</evidence>
<dbReference type="OrthoDB" id="9580at10239"/>
<organism evidence="8 9">
    <name type="scientific">Achimota virus 1</name>
    <dbReference type="NCBI Taxonomy" id="1261100"/>
    <lineage>
        <taxon>Viruses</taxon>
        <taxon>Riboviria</taxon>
        <taxon>Orthornavirae</taxon>
        <taxon>Negarnaviricota</taxon>
        <taxon>Haploviricotina</taxon>
        <taxon>Monjiviricetes</taxon>
        <taxon>Mononegavirales</taxon>
        <taxon>Paramyxoviridae</taxon>
        <taxon>Rubulavirinae</taxon>
        <taxon>Pararubulavirus</taxon>
        <taxon>Pararubulavirus achimotaense</taxon>
    </lineage>
</organism>
<comment type="similarity">
    <text evidence="1">Belongs to the rubulavirus/avulavirus P protein family.</text>
</comment>
<sequence length="401" mass="43405">MDTNPSDEEISAWIDKGLDTIQHFVSGPVTSQSSLGKSTIKPGNTRGLVKSAESKSMLAKLAPPSSMQPAPPPREDQASSSGGARPKSKKSVSFQKPQASQSVISDDAIYEEVIRPDNDEFQPLLQKSPSPEQKAKDRLLNTVIMGDHQPPSTSHSGQPFKRGGFGVTGVQQQVQNSRDAIGESLILDGLEEDPMSVNGATPYVPQSLQSHGDLHAAVETALMSAPCVREILRYLKLLENRFNQMDWKLDKLIGQQSTITQIRNEQMGLKANMAMIEGLITSIKIMDPGVGTGANAAQAKKLFKEVPVVISGPVVGENPLVTATELEIQDLGKPAIPSKGSSKKAGLTEADLAGYKMTLMTLIKDCIPNASMQQEFERRVNQIKNEVDFKALKREILRAAV</sequence>
<dbReference type="Gene3D" id="1.10.8.10">
    <property type="entry name" value="DNA helicase RuvA subunit, C-terminal domain"/>
    <property type="match status" value="1"/>
</dbReference>